<evidence type="ECO:0000313" key="6">
    <source>
        <dbReference type="EMBL" id="KAE9237663.1"/>
    </source>
</evidence>
<dbReference type="EMBL" id="QXFZ01000013">
    <property type="protein sequence ID" value="KAE9140445.1"/>
    <property type="molecule type" value="Genomic_DNA"/>
</dbReference>
<organism evidence="1 10">
    <name type="scientific">Phytophthora fragariae</name>
    <dbReference type="NCBI Taxonomy" id="53985"/>
    <lineage>
        <taxon>Eukaryota</taxon>
        <taxon>Sar</taxon>
        <taxon>Stramenopiles</taxon>
        <taxon>Oomycota</taxon>
        <taxon>Peronosporomycetes</taxon>
        <taxon>Peronosporales</taxon>
        <taxon>Peronosporaceae</taxon>
        <taxon>Phytophthora</taxon>
    </lineage>
</organism>
<accession>A0A6A3FWF6</accession>
<dbReference type="Proteomes" id="UP000429523">
    <property type="component" value="Unassembled WGS sequence"/>
</dbReference>
<dbReference type="Proteomes" id="UP000440367">
    <property type="component" value="Unassembled WGS sequence"/>
</dbReference>
<evidence type="ECO:0000313" key="12">
    <source>
        <dbReference type="Proteomes" id="UP000437068"/>
    </source>
</evidence>
<evidence type="ECO:0000313" key="4">
    <source>
        <dbReference type="EMBL" id="KAE9140445.1"/>
    </source>
</evidence>
<evidence type="ECO:0000313" key="5">
    <source>
        <dbReference type="EMBL" id="KAE9153204.1"/>
    </source>
</evidence>
<keyword evidence="11" id="KW-1185">Reference proteome</keyword>
<evidence type="ECO:0000313" key="13">
    <source>
        <dbReference type="Proteomes" id="UP000440367"/>
    </source>
</evidence>
<comment type="caution">
    <text evidence="1">The sequence shown here is derived from an EMBL/GenBank/DDBJ whole genome shotgun (WGS) entry which is preliminary data.</text>
</comment>
<evidence type="ECO:0000313" key="7">
    <source>
        <dbReference type="EMBL" id="KAE9255082.1"/>
    </source>
</evidence>
<evidence type="ECO:0000313" key="8">
    <source>
        <dbReference type="EMBL" id="KAE9257744.1"/>
    </source>
</evidence>
<dbReference type="Proteomes" id="UP000441208">
    <property type="component" value="Unassembled WGS sequence"/>
</dbReference>
<evidence type="ECO:0000313" key="9">
    <source>
        <dbReference type="EMBL" id="KAE9329762.1"/>
    </source>
</evidence>
<evidence type="ECO:0000313" key="11">
    <source>
        <dbReference type="Proteomes" id="UP000433483"/>
    </source>
</evidence>
<evidence type="ECO:0000313" key="3">
    <source>
        <dbReference type="EMBL" id="KAE9139145.1"/>
    </source>
</evidence>
<protein>
    <submittedName>
        <fullName evidence="1">Uncharacterized protein</fullName>
    </submittedName>
</protein>
<dbReference type="EMBL" id="QXGF01000012">
    <property type="protein sequence ID" value="KAE8949849.1"/>
    <property type="molecule type" value="Genomic_DNA"/>
</dbReference>
<dbReference type="Proteomes" id="UP000440732">
    <property type="component" value="Unassembled WGS sequence"/>
</dbReference>
<dbReference type="EMBL" id="QXGA01000077">
    <property type="protein sequence ID" value="KAE9153204.1"/>
    <property type="molecule type" value="Genomic_DNA"/>
</dbReference>
<dbReference type="EMBL" id="QXGE01000015">
    <property type="protein sequence ID" value="KAE9329762.1"/>
    <property type="molecule type" value="Genomic_DNA"/>
</dbReference>
<reference evidence="10 11" key="1">
    <citation type="submission" date="2018-08" db="EMBL/GenBank/DDBJ databases">
        <title>Genomic investigation of the strawberry pathogen Phytophthora fragariae indicates pathogenicity is determined by transcriptional variation in three key races.</title>
        <authorList>
            <person name="Adams T.M."/>
            <person name="Armitage A.D."/>
            <person name="Sobczyk M.K."/>
            <person name="Bates H.J."/>
            <person name="Dunwell J.M."/>
            <person name="Nellist C.F."/>
            <person name="Harrison R.J."/>
        </authorList>
    </citation>
    <scope>NUCLEOTIDE SEQUENCE [LARGE SCALE GENOMIC DNA]</scope>
    <source>
        <strain evidence="9 12">A4</strain>
        <strain evidence="8 13">BC-1</strain>
        <strain evidence="7 17">BC-23</strain>
        <strain evidence="6 11">NOV-27</strain>
        <strain evidence="5 14">NOV-5</strain>
        <strain evidence="4 15">NOV-71</strain>
        <strain evidence="1 10">NOV-9</strain>
        <strain evidence="3 18">ONT-3</strain>
        <strain evidence="2 16">SCRP245</strain>
    </source>
</reference>
<dbReference type="EMBL" id="QXFX01000015">
    <property type="protein sequence ID" value="KAE9139145.1"/>
    <property type="molecule type" value="Genomic_DNA"/>
</dbReference>
<evidence type="ECO:0000313" key="15">
    <source>
        <dbReference type="Proteomes" id="UP000441208"/>
    </source>
</evidence>
<evidence type="ECO:0000313" key="2">
    <source>
        <dbReference type="EMBL" id="KAE9030999.1"/>
    </source>
</evidence>
<evidence type="ECO:0000313" key="10">
    <source>
        <dbReference type="Proteomes" id="UP000429523"/>
    </source>
</evidence>
<evidence type="ECO:0000313" key="18">
    <source>
        <dbReference type="Proteomes" id="UP000488956"/>
    </source>
</evidence>
<dbReference type="EMBL" id="QXGC01000016">
    <property type="protein sequence ID" value="KAE9255082.1"/>
    <property type="molecule type" value="Genomic_DNA"/>
</dbReference>
<sequence length="96" mass="10134">MVSSASVVSVSGGCSASVANASGVAVSTASLCASCRSRRWQPDHTQRNHSLSPIDTVTSSCSRTATATTISRWPVWTSWNRAGLQGWFTSRSFPPS</sequence>
<dbReference type="Proteomes" id="UP000488956">
    <property type="component" value="Unassembled WGS sequence"/>
</dbReference>
<dbReference type="Proteomes" id="UP000476176">
    <property type="component" value="Unassembled WGS sequence"/>
</dbReference>
<dbReference type="EMBL" id="QXFW01000007">
    <property type="protein sequence ID" value="KAE9030999.1"/>
    <property type="molecule type" value="Genomic_DNA"/>
</dbReference>
<gene>
    <name evidence="9" type="ORF">PF001_g738</name>
    <name evidence="8" type="ORF">PF002_g756</name>
    <name evidence="7" type="ORF">PF004_g759</name>
    <name evidence="6" type="ORF">PF005_g555</name>
    <name evidence="5" type="ORF">PF006_g2649</name>
    <name evidence="4" type="ORF">PF007_g642</name>
    <name evidence="1" type="ORF">PF009_g609</name>
    <name evidence="3" type="ORF">PF010_g708</name>
    <name evidence="2" type="ORF">PF011_g341</name>
</gene>
<name>A0A6A3FWF6_9STRA</name>
<dbReference type="EMBL" id="QXGD01000016">
    <property type="protein sequence ID" value="KAE9257744.1"/>
    <property type="molecule type" value="Genomic_DNA"/>
</dbReference>
<evidence type="ECO:0000313" key="16">
    <source>
        <dbReference type="Proteomes" id="UP000460718"/>
    </source>
</evidence>
<dbReference type="Proteomes" id="UP000460718">
    <property type="component" value="Unassembled WGS sequence"/>
</dbReference>
<evidence type="ECO:0000313" key="1">
    <source>
        <dbReference type="EMBL" id="KAE8949849.1"/>
    </source>
</evidence>
<evidence type="ECO:0000313" key="14">
    <source>
        <dbReference type="Proteomes" id="UP000440732"/>
    </source>
</evidence>
<dbReference type="Proteomes" id="UP000437068">
    <property type="component" value="Unassembled WGS sequence"/>
</dbReference>
<proteinExistence type="predicted"/>
<dbReference type="Proteomes" id="UP000433483">
    <property type="component" value="Unassembled WGS sequence"/>
</dbReference>
<dbReference type="AlphaFoldDB" id="A0A6A3FWF6"/>
<evidence type="ECO:0000313" key="17">
    <source>
        <dbReference type="Proteomes" id="UP000476176"/>
    </source>
</evidence>
<dbReference type="EMBL" id="QXGB01000011">
    <property type="protein sequence ID" value="KAE9237663.1"/>
    <property type="molecule type" value="Genomic_DNA"/>
</dbReference>